<feature type="signal peptide" evidence="19">
    <location>
        <begin position="1"/>
        <end position="24"/>
    </location>
</feature>
<dbReference type="GO" id="GO:0004620">
    <property type="term" value="F:phospholipase activity"/>
    <property type="evidence" value="ECO:0007669"/>
    <property type="project" value="TreeGrafter"/>
</dbReference>
<dbReference type="GO" id="GO:0006660">
    <property type="term" value="P:phosphatidylserine catabolic process"/>
    <property type="evidence" value="ECO:0007669"/>
    <property type="project" value="TreeGrafter"/>
</dbReference>
<dbReference type="GO" id="GO:0034727">
    <property type="term" value="P:piecemeal microautophagy of the nucleus"/>
    <property type="evidence" value="ECO:0007669"/>
    <property type="project" value="TreeGrafter"/>
</dbReference>
<dbReference type="GO" id="GO:0046461">
    <property type="term" value="P:neutral lipid catabolic process"/>
    <property type="evidence" value="ECO:0007669"/>
    <property type="project" value="TreeGrafter"/>
</dbReference>
<dbReference type="EC" id="3.1.1.3" evidence="6"/>
<dbReference type="PANTHER" id="PTHR47175:SF2">
    <property type="entry name" value="LIPASE ATG15-RELATED"/>
    <property type="match status" value="1"/>
</dbReference>
<sequence length="446" mass="49824">MFMLPLSVSYLLTQFLNLFSDSSSHVPPSRNRLHASPQPLRFELRQYHAVTSNAQILFHDAPQRYHAGSTRPDYRVKTRNLKSHRPSSQEAFHKARARSLETEPLRWDEEEIEAPDVESRETLLTLSKMSNNAYLDPGEPGWYDLGDTWNVSYPFGWEPDDDGFRGHIFATPDNSTVVLAIKGTSAAFIGGGGPTAKKDKFNDNLLFSCCCARVDWTWTTVCDCYRGTGKCDQDCLERALIEESLFYPIGTNLYNNVSYMYPDSNIWIIGHSLGGALASLLSVTFGPPSVTFESPGEKLAATRLHLPLPPSVQHITHIIHTADPIAMGTCNGILSSCALGGYAMETRCHLGKTIVYDTVGNLSWSVDIRTHGILNVIEEILGKPWAPSEEVGREVPEAQYEIDCVVRILAKHLPRPQSDILICDRNATLGSLEISLRSWWSRTRQV</sequence>
<evidence type="ECO:0000256" key="15">
    <source>
        <dbReference type="ARBA" id="ARBA00023136"/>
    </source>
</evidence>
<comment type="function">
    <text evidence="17">Lipase which is essential for lysis of subvacuolar cytoplasm to vacuole targeted bodies and intravacuolar autophagic bodies. Involved in the lysis of intravacuolar multivesicular body (MVB) vesicles. The intravacuolar membrane disintegration by ATG15 is critical to life span extension.</text>
</comment>
<dbReference type="GO" id="GO:0004806">
    <property type="term" value="F:triacylglycerol lipase activity"/>
    <property type="evidence" value="ECO:0007669"/>
    <property type="project" value="UniProtKB-EC"/>
</dbReference>
<evidence type="ECO:0000256" key="7">
    <source>
        <dbReference type="ARBA" id="ARBA00022692"/>
    </source>
</evidence>
<protein>
    <recommendedName>
        <fullName evidence="6">triacylglycerol lipase</fullName>
        <ecNumber evidence="6">3.1.1.3</ecNumber>
    </recommendedName>
    <alternativeName>
        <fullName evidence="18">Autophagy-related protein 15</fullName>
    </alternativeName>
</protein>
<comment type="subcellular location">
    <subcellularLocation>
        <location evidence="3">Endosome</location>
        <location evidence="3">Multivesicular body membrane</location>
        <topology evidence="3">Single-pass type II membrane protein</topology>
    </subcellularLocation>
    <subcellularLocation>
        <location evidence="2">Prevacuolar compartment membrane</location>
        <topology evidence="2">Single-pass type II membrane protein</topology>
    </subcellularLocation>
</comment>
<comment type="catalytic activity">
    <reaction evidence="1">
        <text>a triacylglycerol + H2O = a diacylglycerol + a fatty acid + H(+)</text>
        <dbReference type="Rhea" id="RHEA:12044"/>
        <dbReference type="ChEBI" id="CHEBI:15377"/>
        <dbReference type="ChEBI" id="CHEBI:15378"/>
        <dbReference type="ChEBI" id="CHEBI:17855"/>
        <dbReference type="ChEBI" id="CHEBI:18035"/>
        <dbReference type="ChEBI" id="CHEBI:28868"/>
        <dbReference type="EC" id="3.1.1.3"/>
    </reaction>
</comment>
<dbReference type="Proteomes" id="UP001212997">
    <property type="component" value="Unassembled WGS sequence"/>
</dbReference>
<comment type="similarity">
    <text evidence="4">Belongs to the AB hydrolase superfamily. Lipase family.</text>
</comment>
<evidence type="ECO:0000256" key="4">
    <source>
        <dbReference type="ARBA" id="ARBA00010701"/>
    </source>
</evidence>
<dbReference type="FunFam" id="3.40.50.1820:FF:000129">
    <property type="entry name" value="Autophagy related lipase Atg15, putative"/>
    <property type="match status" value="1"/>
</dbReference>
<proteinExistence type="inferred from homology"/>
<evidence type="ECO:0000256" key="14">
    <source>
        <dbReference type="ARBA" id="ARBA00023098"/>
    </source>
</evidence>
<feature type="domain" description="Fungal lipase-type" evidence="20">
    <location>
        <begin position="257"/>
        <end position="284"/>
    </location>
</feature>
<evidence type="ECO:0000256" key="9">
    <source>
        <dbReference type="ARBA" id="ARBA00022801"/>
    </source>
</evidence>
<evidence type="ECO:0000256" key="16">
    <source>
        <dbReference type="ARBA" id="ARBA00023180"/>
    </source>
</evidence>
<reference evidence="21" key="1">
    <citation type="submission" date="2022-07" db="EMBL/GenBank/DDBJ databases">
        <title>Genome Sequence of Physisporinus lineatus.</title>
        <authorList>
            <person name="Buettner E."/>
        </authorList>
    </citation>
    <scope>NUCLEOTIDE SEQUENCE</scope>
    <source>
        <strain evidence="21">VT162</strain>
    </source>
</reference>
<feature type="chain" id="PRO_5042276895" description="triacylglycerol lipase" evidence="19">
    <location>
        <begin position="25"/>
        <end position="446"/>
    </location>
</feature>
<evidence type="ECO:0000313" key="21">
    <source>
        <dbReference type="EMBL" id="KAJ3483820.1"/>
    </source>
</evidence>
<keyword evidence="15" id="KW-0472">Membrane</keyword>
<evidence type="ECO:0000256" key="17">
    <source>
        <dbReference type="ARBA" id="ARBA00024663"/>
    </source>
</evidence>
<dbReference type="CDD" id="cd00519">
    <property type="entry name" value="Lipase_3"/>
    <property type="match status" value="1"/>
</dbReference>
<keyword evidence="8" id="KW-0967">Endosome</keyword>
<name>A0AAD5V2D9_9APHY</name>
<keyword evidence="16" id="KW-0325">Glycoprotein</keyword>
<accession>A0AAD5V2D9</accession>
<dbReference type="InterPro" id="IPR050805">
    <property type="entry name" value="ATG15_Lipase"/>
</dbReference>
<dbReference type="EMBL" id="JANAWD010000213">
    <property type="protein sequence ID" value="KAJ3483820.1"/>
    <property type="molecule type" value="Genomic_DNA"/>
</dbReference>
<evidence type="ECO:0000256" key="18">
    <source>
        <dbReference type="ARBA" id="ARBA00029828"/>
    </source>
</evidence>
<evidence type="ECO:0000256" key="5">
    <source>
        <dbReference type="ARBA" id="ARBA00011137"/>
    </source>
</evidence>
<evidence type="ECO:0000256" key="10">
    <source>
        <dbReference type="ARBA" id="ARBA00022963"/>
    </source>
</evidence>
<dbReference type="Pfam" id="PF01764">
    <property type="entry name" value="Lipase_3"/>
    <property type="match status" value="1"/>
</dbReference>
<dbReference type="Gene3D" id="3.40.50.1820">
    <property type="entry name" value="alpha/beta hydrolase"/>
    <property type="match status" value="1"/>
</dbReference>
<dbReference type="InterPro" id="IPR002921">
    <property type="entry name" value="Fungal_lipase-type"/>
</dbReference>
<keyword evidence="14" id="KW-0443">Lipid metabolism</keyword>
<comment type="subunit">
    <text evidence="5">Binds to both phosphatidylinositol (PI) and phosphatidylinositol 3,5-bisphosphate (PIP2).</text>
</comment>
<gene>
    <name evidence="21" type="ORF">NLI96_g6059</name>
</gene>
<evidence type="ECO:0000256" key="6">
    <source>
        <dbReference type="ARBA" id="ARBA00013279"/>
    </source>
</evidence>
<keyword evidence="9" id="KW-0378">Hydrolase</keyword>
<evidence type="ECO:0000256" key="3">
    <source>
        <dbReference type="ARBA" id="ARBA00004343"/>
    </source>
</evidence>
<keyword evidence="10" id="KW-0442">Lipid degradation</keyword>
<evidence type="ECO:0000256" key="12">
    <source>
        <dbReference type="ARBA" id="ARBA00022989"/>
    </source>
</evidence>
<evidence type="ECO:0000256" key="13">
    <source>
        <dbReference type="ARBA" id="ARBA00023006"/>
    </source>
</evidence>
<dbReference type="GO" id="GO:0032585">
    <property type="term" value="C:multivesicular body membrane"/>
    <property type="evidence" value="ECO:0007669"/>
    <property type="project" value="UniProtKB-SubCell"/>
</dbReference>
<dbReference type="GO" id="GO:0005775">
    <property type="term" value="C:vacuolar lumen"/>
    <property type="evidence" value="ECO:0007669"/>
    <property type="project" value="TreeGrafter"/>
</dbReference>
<evidence type="ECO:0000256" key="1">
    <source>
        <dbReference type="ARBA" id="ARBA00001024"/>
    </source>
</evidence>
<dbReference type="InterPro" id="IPR029058">
    <property type="entry name" value="AB_hydrolase_fold"/>
</dbReference>
<dbReference type="AlphaFoldDB" id="A0AAD5V2D9"/>
<evidence type="ECO:0000256" key="19">
    <source>
        <dbReference type="SAM" id="SignalP"/>
    </source>
</evidence>
<evidence type="ECO:0000259" key="20">
    <source>
        <dbReference type="Pfam" id="PF01764"/>
    </source>
</evidence>
<keyword evidence="19" id="KW-0732">Signal</keyword>
<dbReference type="PANTHER" id="PTHR47175">
    <property type="entry name" value="LIPASE ATG15-RELATED"/>
    <property type="match status" value="1"/>
</dbReference>
<keyword evidence="13" id="KW-0072">Autophagy</keyword>
<organism evidence="21 22">
    <name type="scientific">Meripilus lineatus</name>
    <dbReference type="NCBI Taxonomy" id="2056292"/>
    <lineage>
        <taxon>Eukaryota</taxon>
        <taxon>Fungi</taxon>
        <taxon>Dikarya</taxon>
        <taxon>Basidiomycota</taxon>
        <taxon>Agaricomycotina</taxon>
        <taxon>Agaricomycetes</taxon>
        <taxon>Polyporales</taxon>
        <taxon>Meripilaceae</taxon>
        <taxon>Meripilus</taxon>
    </lineage>
</organism>
<keyword evidence="7" id="KW-0812">Transmembrane</keyword>
<comment type="caution">
    <text evidence="21">The sequence shown here is derived from an EMBL/GenBank/DDBJ whole genome shotgun (WGS) entry which is preliminary data.</text>
</comment>
<dbReference type="GO" id="GO:0034496">
    <property type="term" value="P:multivesicular body membrane disassembly"/>
    <property type="evidence" value="ECO:0007669"/>
    <property type="project" value="TreeGrafter"/>
</dbReference>
<evidence type="ECO:0000256" key="2">
    <source>
        <dbReference type="ARBA" id="ARBA00004270"/>
    </source>
</evidence>
<dbReference type="SUPFAM" id="SSF53474">
    <property type="entry name" value="alpha/beta-Hydrolases"/>
    <property type="match status" value="1"/>
</dbReference>
<keyword evidence="12" id="KW-1133">Transmembrane helix</keyword>
<evidence type="ECO:0000256" key="8">
    <source>
        <dbReference type="ARBA" id="ARBA00022753"/>
    </source>
</evidence>
<keyword evidence="22" id="KW-1185">Reference proteome</keyword>
<keyword evidence="11" id="KW-0735">Signal-anchor</keyword>
<evidence type="ECO:0000313" key="22">
    <source>
        <dbReference type="Proteomes" id="UP001212997"/>
    </source>
</evidence>
<evidence type="ECO:0000256" key="11">
    <source>
        <dbReference type="ARBA" id="ARBA00022968"/>
    </source>
</evidence>